<dbReference type="AlphaFoldDB" id="A0A6A4JXN8"/>
<protein>
    <recommendedName>
        <fullName evidence="1">HAT C-terminal dimerisation domain-containing protein</fullName>
    </recommendedName>
</protein>
<gene>
    <name evidence="2" type="ORF">GE061_001740</name>
</gene>
<organism evidence="2 3">
    <name type="scientific">Apolygus lucorum</name>
    <name type="common">Small green plant bug</name>
    <name type="synonym">Lygocoris lucorum</name>
    <dbReference type="NCBI Taxonomy" id="248454"/>
    <lineage>
        <taxon>Eukaryota</taxon>
        <taxon>Metazoa</taxon>
        <taxon>Ecdysozoa</taxon>
        <taxon>Arthropoda</taxon>
        <taxon>Hexapoda</taxon>
        <taxon>Insecta</taxon>
        <taxon>Pterygota</taxon>
        <taxon>Neoptera</taxon>
        <taxon>Paraneoptera</taxon>
        <taxon>Hemiptera</taxon>
        <taxon>Heteroptera</taxon>
        <taxon>Panheteroptera</taxon>
        <taxon>Cimicomorpha</taxon>
        <taxon>Miridae</taxon>
        <taxon>Mirini</taxon>
        <taxon>Apolygus</taxon>
    </lineage>
</organism>
<dbReference type="Proteomes" id="UP000466442">
    <property type="component" value="Linkage Group LG1"/>
</dbReference>
<sequence length="429" mass="49826">MVGAHNSLSSLLLTEVPDLVLVRCVCHSLHLCAERACKELPRQLEFLIRECHNYFSLRPKRLQDYQKFCEVYRAKVPRKIPKLAGTRWLAREAAVEVVLEQWDELRCFFRKAVTDDKCYSAEQILSIMDIPAYKAFLVFLKLTLTPICKTNKLFQSDSIDTFILFEDLMLLFKSFLKKIVVPAQLEKIPDSQLVTFPFAQHLMHVQATYLGYDFEVLAKQLKESEQEDVRKRCMNFLALFCSQLQERLPKNLQILKNINLFRPESATSQGKTSISDLLTQFKRFNVAECEQEWSSLSDKKWDDISTAEKFWANVYFDVDSAKIPRFRNIASFALSLLSLPISNAFVERAFSVYNTVKNKLRNRLSLEVVQSILALRYYLKKQGITCVQFEPNDKMLSKFNSHMYDHIAQDVQVELNLALDSIDVDCFDV</sequence>
<dbReference type="EMBL" id="WIXP02000001">
    <property type="protein sequence ID" value="KAF6217385.1"/>
    <property type="molecule type" value="Genomic_DNA"/>
</dbReference>
<feature type="domain" description="HAT C-terminal dimerisation" evidence="1">
    <location>
        <begin position="321"/>
        <end position="377"/>
    </location>
</feature>
<keyword evidence="3" id="KW-1185">Reference proteome</keyword>
<dbReference type="OrthoDB" id="6580350at2759"/>
<reference evidence="2" key="1">
    <citation type="journal article" date="2021" name="Mol. Ecol. Resour.">
        <title>Apolygus lucorum genome provides insights into omnivorousness and mesophyll feeding.</title>
        <authorList>
            <person name="Liu Y."/>
            <person name="Liu H."/>
            <person name="Wang H."/>
            <person name="Huang T."/>
            <person name="Liu B."/>
            <person name="Yang B."/>
            <person name="Yin L."/>
            <person name="Li B."/>
            <person name="Zhang Y."/>
            <person name="Zhang S."/>
            <person name="Jiang F."/>
            <person name="Zhang X."/>
            <person name="Ren Y."/>
            <person name="Wang B."/>
            <person name="Wang S."/>
            <person name="Lu Y."/>
            <person name="Wu K."/>
            <person name="Fan W."/>
            <person name="Wang G."/>
        </authorList>
    </citation>
    <scope>NUCLEOTIDE SEQUENCE</scope>
    <source>
        <strain evidence="2">12Hb</strain>
    </source>
</reference>
<evidence type="ECO:0000313" key="2">
    <source>
        <dbReference type="EMBL" id="KAF6217385.1"/>
    </source>
</evidence>
<comment type="caution">
    <text evidence="2">The sequence shown here is derived from an EMBL/GenBank/DDBJ whole genome shotgun (WGS) entry which is preliminary data.</text>
</comment>
<dbReference type="Pfam" id="PF05699">
    <property type="entry name" value="Dimer_Tnp_hAT"/>
    <property type="match status" value="1"/>
</dbReference>
<name>A0A6A4JXN8_APOLU</name>
<dbReference type="InterPro" id="IPR008906">
    <property type="entry name" value="HATC_C_dom"/>
</dbReference>
<dbReference type="GO" id="GO:0046983">
    <property type="term" value="F:protein dimerization activity"/>
    <property type="evidence" value="ECO:0007669"/>
    <property type="project" value="InterPro"/>
</dbReference>
<proteinExistence type="predicted"/>
<dbReference type="InterPro" id="IPR012337">
    <property type="entry name" value="RNaseH-like_sf"/>
</dbReference>
<evidence type="ECO:0000259" key="1">
    <source>
        <dbReference type="Pfam" id="PF05699"/>
    </source>
</evidence>
<dbReference type="PANTHER" id="PTHR37162">
    <property type="entry name" value="HAT FAMILY DIMERISATION DOMAINCONTAINING PROTEIN-RELATED"/>
    <property type="match status" value="1"/>
</dbReference>
<accession>A0A6A4JXN8</accession>
<dbReference type="SUPFAM" id="SSF53098">
    <property type="entry name" value="Ribonuclease H-like"/>
    <property type="match status" value="1"/>
</dbReference>
<dbReference type="PANTHER" id="PTHR37162:SF1">
    <property type="entry name" value="BED-TYPE DOMAIN-CONTAINING PROTEIN"/>
    <property type="match status" value="1"/>
</dbReference>
<evidence type="ECO:0000313" key="3">
    <source>
        <dbReference type="Proteomes" id="UP000466442"/>
    </source>
</evidence>